<accession>X0XIQ8</accession>
<comment type="caution">
    <text evidence="1">The sequence shown here is derived from an EMBL/GenBank/DDBJ whole genome shotgun (WGS) entry which is preliminary data.</text>
</comment>
<sequence>ATINIVASNEFPFGTKLLIDGKVWEVQDRMNPRFAYRIDLFFNNKEGIDNWGKRTVEVIRLN</sequence>
<feature type="non-terminal residue" evidence="1">
    <location>
        <position position="1"/>
    </location>
</feature>
<dbReference type="AlphaFoldDB" id="X0XIQ8"/>
<evidence type="ECO:0008006" key="2">
    <source>
        <dbReference type="Google" id="ProtNLM"/>
    </source>
</evidence>
<gene>
    <name evidence="1" type="ORF">S01H1_61585</name>
</gene>
<protein>
    <recommendedName>
        <fullName evidence="2">3D domain-containing protein</fullName>
    </recommendedName>
</protein>
<name>X0XIQ8_9ZZZZ</name>
<organism evidence="1">
    <name type="scientific">marine sediment metagenome</name>
    <dbReference type="NCBI Taxonomy" id="412755"/>
    <lineage>
        <taxon>unclassified sequences</taxon>
        <taxon>metagenomes</taxon>
        <taxon>ecological metagenomes</taxon>
    </lineage>
</organism>
<reference evidence="1" key="1">
    <citation type="journal article" date="2014" name="Front. Microbiol.">
        <title>High frequency of phylogenetically diverse reductive dehalogenase-homologous genes in deep subseafloor sedimentary metagenomes.</title>
        <authorList>
            <person name="Kawai M."/>
            <person name="Futagami T."/>
            <person name="Toyoda A."/>
            <person name="Takaki Y."/>
            <person name="Nishi S."/>
            <person name="Hori S."/>
            <person name="Arai W."/>
            <person name="Tsubouchi T."/>
            <person name="Morono Y."/>
            <person name="Uchiyama I."/>
            <person name="Ito T."/>
            <person name="Fujiyama A."/>
            <person name="Inagaki F."/>
            <person name="Takami H."/>
        </authorList>
    </citation>
    <scope>NUCLEOTIDE SEQUENCE</scope>
    <source>
        <strain evidence="1">Expedition CK06-06</strain>
    </source>
</reference>
<proteinExistence type="predicted"/>
<dbReference type="EMBL" id="BARS01040393">
    <property type="protein sequence ID" value="GAG35267.1"/>
    <property type="molecule type" value="Genomic_DNA"/>
</dbReference>
<evidence type="ECO:0000313" key="1">
    <source>
        <dbReference type="EMBL" id="GAG35267.1"/>
    </source>
</evidence>